<dbReference type="InterPro" id="IPR010071">
    <property type="entry name" value="AA_adenyl_dom"/>
</dbReference>
<evidence type="ECO:0000256" key="5">
    <source>
        <dbReference type="ARBA" id="ARBA00022679"/>
    </source>
</evidence>
<dbReference type="PROSITE" id="PS52004">
    <property type="entry name" value="KS3_2"/>
    <property type="match status" value="1"/>
</dbReference>
<keyword evidence="4" id="KW-0489">Methyltransferase</keyword>
<dbReference type="SMART" id="SM00823">
    <property type="entry name" value="PKS_PP"/>
    <property type="match status" value="2"/>
</dbReference>
<reference evidence="13 14" key="1">
    <citation type="submission" date="2019-03" db="EMBL/GenBank/DDBJ databases">
        <title>The genome sequence of a newly discovered highly antifungal drug resistant Aspergillus species, Aspergillus tanneri NIH 1004.</title>
        <authorList>
            <person name="Mounaud S."/>
            <person name="Singh I."/>
            <person name="Joardar V."/>
            <person name="Pakala S."/>
            <person name="Pakala S."/>
            <person name="Venepally P."/>
            <person name="Hoover J."/>
            <person name="Nierman W."/>
            <person name="Chung J."/>
            <person name="Losada L."/>
        </authorList>
    </citation>
    <scope>NUCLEOTIDE SEQUENCE [LARGE SCALE GENOMIC DNA]</scope>
    <source>
        <strain evidence="13 14">NIH1004</strain>
    </source>
</reference>
<dbReference type="SMART" id="SM00822">
    <property type="entry name" value="PKS_KR"/>
    <property type="match status" value="1"/>
</dbReference>
<dbReference type="InterPro" id="IPR009081">
    <property type="entry name" value="PP-bd_ACP"/>
</dbReference>
<evidence type="ECO:0000256" key="2">
    <source>
        <dbReference type="ARBA" id="ARBA00022553"/>
    </source>
</evidence>
<dbReference type="GO" id="GO:0004315">
    <property type="term" value="F:3-oxoacyl-[acyl-carrier-protein] synthase activity"/>
    <property type="evidence" value="ECO:0007669"/>
    <property type="project" value="InterPro"/>
</dbReference>
<dbReference type="Pfam" id="PF21089">
    <property type="entry name" value="PKS_DH_N"/>
    <property type="match status" value="1"/>
</dbReference>
<evidence type="ECO:0000256" key="9">
    <source>
        <dbReference type="PROSITE-ProRule" id="PRU01363"/>
    </source>
</evidence>
<comment type="caution">
    <text evidence="13">The sequence shown here is derived from an EMBL/GenBank/DDBJ whole genome shotgun (WGS) entry which is preliminary data.</text>
</comment>
<dbReference type="NCBIfam" id="TIGR01733">
    <property type="entry name" value="AA-adenyl-dom"/>
    <property type="match status" value="1"/>
</dbReference>
<dbReference type="InterPro" id="IPR042099">
    <property type="entry name" value="ANL_N_sf"/>
</dbReference>
<dbReference type="CDD" id="cd05930">
    <property type="entry name" value="A_NRPS"/>
    <property type="match status" value="1"/>
</dbReference>
<dbReference type="InterPro" id="IPR014030">
    <property type="entry name" value="Ketoacyl_synth_N"/>
</dbReference>
<dbReference type="InterPro" id="IPR036736">
    <property type="entry name" value="ACP-like_sf"/>
</dbReference>
<dbReference type="Pfam" id="PF16197">
    <property type="entry name" value="KAsynt_C_assoc"/>
    <property type="match status" value="1"/>
</dbReference>
<dbReference type="Gene3D" id="1.10.1200.10">
    <property type="entry name" value="ACP-like"/>
    <property type="match status" value="2"/>
</dbReference>
<dbReference type="PROSITE" id="PS50075">
    <property type="entry name" value="CARRIER"/>
    <property type="match status" value="2"/>
</dbReference>
<dbReference type="InterPro" id="IPR020841">
    <property type="entry name" value="PKS_Beta-ketoAc_synthase_dom"/>
</dbReference>
<dbReference type="Gene3D" id="3.30.300.30">
    <property type="match status" value="1"/>
</dbReference>
<keyword evidence="6" id="KW-0677">Repeat</keyword>
<dbReference type="VEuPathDB" id="FungiDB:EYZ11_010871"/>
<dbReference type="SUPFAM" id="SSF53901">
    <property type="entry name" value="Thiolase-like"/>
    <property type="match status" value="1"/>
</dbReference>
<dbReference type="STRING" id="1220188.A0A4S3J484"/>
<dbReference type="Gene3D" id="3.10.129.110">
    <property type="entry name" value="Polyketide synthase dehydratase"/>
    <property type="match status" value="1"/>
</dbReference>
<keyword evidence="3" id="KW-0436">Ligase</keyword>
<feature type="region of interest" description="C-terminal hotdog fold" evidence="9">
    <location>
        <begin position="1079"/>
        <end position="1226"/>
    </location>
</feature>
<dbReference type="InterPro" id="IPR013217">
    <property type="entry name" value="Methyltransf_12"/>
</dbReference>
<dbReference type="InterPro" id="IPR014031">
    <property type="entry name" value="Ketoacyl_synth_C"/>
</dbReference>
<evidence type="ECO:0000313" key="14">
    <source>
        <dbReference type="Proteomes" id="UP000308092"/>
    </source>
</evidence>
<dbReference type="GO" id="GO:0009403">
    <property type="term" value="P:toxin biosynthetic process"/>
    <property type="evidence" value="ECO:0007669"/>
    <property type="project" value="UniProtKB-ARBA"/>
</dbReference>
<dbReference type="InterPro" id="IPR029063">
    <property type="entry name" value="SAM-dependent_MTases_sf"/>
</dbReference>
<feature type="domain" description="Carrier" evidence="10">
    <location>
        <begin position="3501"/>
        <end position="3580"/>
    </location>
</feature>
<dbReference type="Gene3D" id="3.40.366.10">
    <property type="entry name" value="Malonyl-Coenzyme A Acyl Carrier Protein, domain 2"/>
    <property type="match status" value="1"/>
</dbReference>
<dbReference type="InterPro" id="IPR023213">
    <property type="entry name" value="CAT-like_dom_sf"/>
</dbReference>
<evidence type="ECO:0000256" key="7">
    <source>
        <dbReference type="ARBA" id="ARBA00023268"/>
    </source>
</evidence>
<evidence type="ECO:0000256" key="8">
    <source>
        <dbReference type="ARBA" id="ARBA00029443"/>
    </source>
</evidence>
<dbReference type="GO" id="GO:0004312">
    <property type="term" value="F:fatty acid synthase activity"/>
    <property type="evidence" value="ECO:0007669"/>
    <property type="project" value="TreeGrafter"/>
</dbReference>
<feature type="domain" description="Carrier" evidence="10">
    <location>
        <begin position="2376"/>
        <end position="2453"/>
    </location>
</feature>
<dbReference type="PROSITE" id="PS52019">
    <property type="entry name" value="PKS_MFAS_DH"/>
    <property type="match status" value="1"/>
</dbReference>
<dbReference type="InterPro" id="IPR050091">
    <property type="entry name" value="PKS_NRPS_Biosynth_Enz"/>
</dbReference>
<dbReference type="Pfam" id="PF02801">
    <property type="entry name" value="Ketoacyl-synt_C"/>
    <property type="match status" value="1"/>
</dbReference>
<dbReference type="PANTHER" id="PTHR43775:SF20">
    <property type="entry name" value="HYBRID PKS-NRPS SYNTHETASE APDA"/>
    <property type="match status" value="1"/>
</dbReference>
<dbReference type="InterPro" id="IPR049900">
    <property type="entry name" value="PKS_mFAS_DH"/>
</dbReference>
<dbReference type="Gene3D" id="3.40.47.10">
    <property type="match status" value="1"/>
</dbReference>
<dbReference type="Gene3D" id="3.30.559.10">
    <property type="entry name" value="Chloramphenicol acetyltransferase-like domain"/>
    <property type="match status" value="1"/>
</dbReference>
<dbReference type="InterPro" id="IPR000873">
    <property type="entry name" value="AMP-dep_synth/lig_dom"/>
</dbReference>
<keyword evidence="2" id="KW-0597">Phosphoprotein</keyword>
<organism evidence="13 14">
    <name type="scientific">Aspergillus tanneri</name>
    <dbReference type="NCBI Taxonomy" id="1220188"/>
    <lineage>
        <taxon>Eukaryota</taxon>
        <taxon>Fungi</taxon>
        <taxon>Dikarya</taxon>
        <taxon>Ascomycota</taxon>
        <taxon>Pezizomycotina</taxon>
        <taxon>Eurotiomycetes</taxon>
        <taxon>Eurotiomycetidae</taxon>
        <taxon>Eurotiales</taxon>
        <taxon>Aspergillaceae</taxon>
        <taxon>Aspergillus</taxon>
        <taxon>Aspergillus subgen. Circumdati</taxon>
    </lineage>
</organism>
<dbReference type="InterPro" id="IPR020807">
    <property type="entry name" value="PKS_DH"/>
</dbReference>
<dbReference type="Pfam" id="PF08659">
    <property type="entry name" value="KR"/>
    <property type="match status" value="1"/>
</dbReference>
<dbReference type="Pfam" id="PF00501">
    <property type="entry name" value="AMP-binding"/>
    <property type="match status" value="1"/>
</dbReference>
<dbReference type="InterPro" id="IPR016039">
    <property type="entry name" value="Thiolase-like"/>
</dbReference>
<dbReference type="SMART" id="SM00825">
    <property type="entry name" value="PKS_KS"/>
    <property type="match status" value="1"/>
</dbReference>
<comment type="similarity">
    <text evidence="8">In the C-terminal section; belongs to the NRP synthetase family.</text>
</comment>
<dbReference type="InterPro" id="IPR049552">
    <property type="entry name" value="PKS_DH_N"/>
</dbReference>
<dbReference type="Proteomes" id="UP000308092">
    <property type="component" value="Unassembled WGS sequence"/>
</dbReference>
<evidence type="ECO:0000256" key="3">
    <source>
        <dbReference type="ARBA" id="ARBA00022598"/>
    </source>
</evidence>
<dbReference type="InterPro" id="IPR013120">
    <property type="entry name" value="FAR_NAD-bd"/>
</dbReference>
<gene>
    <name evidence="13" type="ORF">EYZ11_010871</name>
</gene>
<evidence type="ECO:0000256" key="4">
    <source>
        <dbReference type="ARBA" id="ARBA00022603"/>
    </source>
</evidence>
<dbReference type="GO" id="GO:0006633">
    <property type="term" value="P:fatty acid biosynthetic process"/>
    <property type="evidence" value="ECO:0007669"/>
    <property type="project" value="InterPro"/>
</dbReference>
<dbReference type="InterPro" id="IPR001242">
    <property type="entry name" value="Condensation_dom"/>
</dbReference>
<dbReference type="Gene3D" id="3.40.50.150">
    <property type="entry name" value="Vaccinia Virus protein VP39"/>
    <property type="match status" value="1"/>
</dbReference>
<dbReference type="InterPro" id="IPR036291">
    <property type="entry name" value="NAD(P)-bd_dom_sf"/>
</dbReference>
<dbReference type="Pfam" id="PF14765">
    <property type="entry name" value="PS-DH"/>
    <property type="match status" value="1"/>
</dbReference>
<evidence type="ECO:0000259" key="11">
    <source>
        <dbReference type="PROSITE" id="PS52004"/>
    </source>
</evidence>
<accession>A0A4S3J484</accession>
<sequence>MRSTYSSEPIVTVGTGCRFPGGINSPSKLWEAVCSKKDLLTQIPLSRFNTKGFYHSNGERHGSTNVEHAYLLTEDVSGFDASFFGIHPREAEAIDPQQRLLLETVYEAMEDGGLTITGMKGSDTAVYVGLMTGDYHELQIRDPEKMPMYMATGTARSIVSNRVSYFFDWKGPSMTIDTACSSSLVALHHAVQSLRAGECKTAVAAGANLILGPEMMIAESKLHMLSPTGRSRMWDAEADGYARGEGFAAVVLKTLSQALADGDHVEYIIRETGVNQDGRTQGITMPSASSQTALIQQTYCKAGLDCTRPEDRCQFFEAHGTGTPRGDPIEARAIRDAFFPDPAEGKPFYVGSVKTVIGHLEGCAGLAGLLKAAEAVRRAQIPPNMHFNRINPDILPLSQKLQVPTKVLPWPDEKAPRRASVNSFGFGGTNAHVIIESYDQPSVTSSLSTILPVPLTFSAASQSSLLSLVQNYVTLLQSNDISQLHDLAVTLASRRSQHSARVTFSGASKEKLLQNMESALHVPSIGEQKQPSSTSTRILGVFTGQGAQWPGMGREVILASPMAQETIRNMQTSLDNLPDGPIWSIKDKLTNAEELSQIQEAALSQPLCTAVQVILVDLLRAANVSFHTVVGHSSGEIGAAYAAGLISAEDAIRIAYYRGVSAKMACGGDGIKGAMMAVSVSFDEAQDFIISRRFEGRIAVAASNAPQSVTLAGDEDAITEAKGIFDAQQTFCRLLKVDTAYHSHHMRPCLELYCAALQACHITPLTPVNGCNWISSVHGRSMTTGEESDSLKETYWADNMANTVLFSQALQTATRCNGPFVIGVEVGPHPALKGPVTQTTKQENGIIMPYCGTLSRFSNDTEAISDALGFLWKELGADSVDLSSYSDAAFGLKCTKGPVRSLPSYAWDHNQRFWKESYLSRNYRQRPHIRHDLLGVRCPDDHDHHMRWRNTLRVSEVPWLSGHKVQGQIIFPAAGYLVMAMEAAKELAKDSPIGMVELQDVHISRAIALSEDNGVEIMFHMKPMRESETPHLAEFSCYSATVDERDIRWQQNVSGRVQVRLLNDGPAQLPPRQEDAMSLVPVNMETFYSSLTEIGLEYTGLFQRLDRVVRRARRATGFTKDIASDTETPAMIHPAMLDASFQTIFAAFCWPGDGSLCAPYVPTHLMSLRIVPINTSAACEEMIIDCSITEALDLTVTADVDIFTPHQPRIQLEGLTCTVLNQASAADDCELFAETVWEADAEAGPDPSQLVADSSMDLLLVDLCERLSYSYLRRLNDTIDRDELSSFVWYHRRIFEFIDYLFPLIERGQHPTICKKWIDDSHEWLLSQAQRYQDQVDLQLISAVGENLVKVVRGETTMLEHMIENDTLNRFYKYGLGFQRANGAISRLARQIAHRYPRMNILEIGAGTGGATQGLLEHLDDTFSNYVFTDISTGFFEKAQEQFQRWGSKMAFKALNIEEDLATQGFENGSFDLVIASNVLHATKNLDHTMRNVRKLLKPGGYLLLLEVTSEILRVKLMMSGLQGWWLGDTDGRRFAPTITASQWNELLIKTGFSGVDQRVTDFQDLSKHMTSVMLSQAVNGDIALLKDPLANTHPPLPVDRVAIIGGQTPAVRALAEQTTSMLSRWSTYHPLFFTRFEEFVERDAVPITSIVSLADLEEPLLCNLNPDKLVGVQRALDECRQILWVTSGCRDQNPYANMTIGLGRSLMYEHPHIRMQFLDLACGVDGQASRVATALARLIVADKLDLPSERVLWSVEPELAFQEHRLMIPRILPNYNMNNRLNSSRRKIMENTCLADMTVEISAAGRDICLYKMDTTVHSRNADNISIHVHYSLLHGLHLYECTTTYLSIGKIEKPDSSNTHPAGTTVLALCHHNSSAISVPSAQVVRVDSSSATPDMLLCTALSLLMNTVLKQVAPQGHILVVDPDIKTQRLIEDRALLMDLSVTVVSFKPGQKGTVYVPQYLSKRHLATRLPSTIDVTFNCCKNENHPLKAFLDGRRTIHLADLFQLPSTRHDSISNGPPMPSHEELLEACEVSQAHIKPGNDATLVSASELGGPPSIPPDYSLVVDFTRSQMVQTRVQPINAQGLFRSDRSYLLVGCTGGLGQSLTRWMVQNGARYLILTSRNLKRVDRVWLEELKCMGACVRLYELDVSNKPALDVMYEEVQDQLPPIAGVANAAMVLSDRLFSDMTVEHLQTVLQPKVAGTAYLDEIFSTPALDFFILFSSLASIVGNRGQSNYGAANLFMASLAARRKRQGLAGSVLDIGMVLGIGYVSQTGIYESTLRKFHYMPISEPKFHTMFTEAIVAGRPDNGTQAEIITGLHRISELGDSGENAFWSGNPRLSHYTIQEDAGKEQVSTTLVSLKRQLADICDSTEASQIVLDAFLAKLGRVLQVEISQINPVQPLINLGVDSLMAVEVRSWFLKEIDMDMPVLRVLGGASPEELCNDAAQRFIDAKTPMLSCASSPAHSELSAGQVLDGSQVVSSATSATGPVLEGFKDEESEKVPEDMPLDKQQVDRLSFAQERLWFLRAFLQDPSTYNVTMMYRLRGPSAIDLSNAFNVVVARHHSLRSAFFVDQSTAVPSQKLLRTANFTLCQRMSTEGKDEINQEFQRLCYHSYRLEHGETMAATLFSHSPDTHTLVLGFHHIVFDGFSAQVLIKDLTSALSGDYLPPLKHHYVDFAYRQRALMQSDMADDIAFWKTTFSTLPAPLPLFDFCQVKTRKALTAYTLHSARRSIPSATVTSFKSTVRGFSTTAFHGHLAVLQILLSRLLDVSEVCIGITDANRTDRDFLETIGFFVNLLPLRFHIGVYDSLEELLHNTRDVAYQALQRSRVPFDVLLGALDVPRSTTESPLFQILMNYKMGSASSVHVNGIDAELLQFEDARNPYDLIFDIEEQSEGTTLVSLKSQSYLYSKDDLRLILDCYTCLLESCSSNPNLPLDKHRLYSDEDARATLALGKGPRFDHNIAVTLTHRIDLIADRYPNQIAVKDHEGNSLTYRQMLQRVQLIAATLEANGVRPSDFVAVYCEPTMNSVCYLLAVWRLNAVYVPLDPQNPVQRLQLILDDCHPAAIIYHAPTEQAMHQIDLLSSKPVTFCDFPFTSIPSIPNRSSSLSPACALYTSGSTGVPKGIVLTHANLVNQIMSIKRHFGIKREISLQQSSLGFDVSLDQMLQPLIAGGTLIAVPRHLRGDAVELARLMLAENVTYTYATPSEYAALLRYGAGFLGQSESWRIAFVGGEALPTHLIRSFHALKRPGLRLINRYGPTEITVSSCCLSIDTYDPATVDISTVSVGYTLPNYSTYILSANGSPVPVGFVGEIVVGGSGVARGYLGKDALTRQRFLLDTFAGPDDIERGFTSMYRTGDKGRLLPNGELIYLGRMDGDSQIKLRGFRVELDDIANTILRVADGRLADAAVSVRGTHDEDGDRRFLVAFTIPSMTSNTGNDLHAFLKRLLYRLPLPPYMIPRLILPVENLPRNPNGKLDRGVLDQLPLSSAPEDVSPQDLSEAQQTVVRVWKCCLDESSLPSSWSPSTDFFQLGGNSLLIIRVQAMLREASGRQIPLPDLFQSSTVERMAALLTLDDGNYPVSQIDWHVETMPGEMEELQFAIPAPFPCPPSKADHGIEVCLTGSTGFLGSALLRHFVADSRVSRIHCIAIRHSNNSCTSRTLAIMSDKIVQYAGDLRAPRLGVDLESWKTLAAKVDVIIHNGADVSFLKSYQSLQKANVQSTRELACIAFRRQIPLHFVSTGGVSQLARVESLPPRSVANFRPPVDGSNGYVASKWASEAYLEECAARFHLPCTIHRPSNIVGDGVPSTDLIQTIFQISVKIRAVPTTENWTGYFDFVAVEDVAAKICQEVFCSLDESKKSTDGATPKQPQIFHHCGDEKIPVGGIQKYLEDQNGLSLRTVDVDSWLDAARNAGLSGVLESLVTATLKNPEGCIIRSLSRN</sequence>
<dbReference type="FunFam" id="3.40.47.10:FF:000019">
    <property type="entry name" value="Polyketide synthase type I"/>
    <property type="match status" value="1"/>
</dbReference>
<dbReference type="SUPFAM" id="SSF55048">
    <property type="entry name" value="Probable ACP-binding domain of malonyl-CoA ACP transacylase"/>
    <property type="match status" value="1"/>
</dbReference>
<feature type="domain" description="PKS/mFAS DH" evidence="12">
    <location>
        <begin position="931"/>
        <end position="1226"/>
    </location>
</feature>
<dbReference type="GO" id="GO:0008168">
    <property type="term" value="F:methyltransferase activity"/>
    <property type="evidence" value="ECO:0007669"/>
    <property type="project" value="UniProtKB-KW"/>
</dbReference>
<dbReference type="InterPro" id="IPR049551">
    <property type="entry name" value="PKS_DH_C"/>
</dbReference>
<evidence type="ECO:0000259" key="10">
    <source>
        <dbReference type="PROSITE" id="PS50075"/>
    </source>
</evidence>
<dbReference type="InterPro" id="IPR016035">
    <property type="entry name" value="Acyl_Trfase/lysoPLipase"/>
</dbReference>
<proteinExistence type="inferred from homology"/>
<dbReference type="InterPro" id="IPR016036">
    <property type="entry name" value="Malonyl_transacylase_ACP-bd"/>
</dbReference>
<feature type="active site" description="Proton acceptor; for dehydratase activity" evidence="9">
    <location>
        <position position="963"/>
    </location>
</feature>
<dbReference type="SUPFAM" id="SSF52151">
    <property type="entry name" value="FabD/lysophospholipase-like"/>
    <property type="match status" value="1"/>
</dbReference>
<dbReference type="SUPFAM" id="SSF53335">
    <property type="entry name" value="S-adenosyl-L-methionine-dependent methyltransferases"/>
    <property type="match status" value="1"/>
</dbReference>
<dbReference type="Pfam" id="PF07993">
    <property type="entry name" value="NAD_binding_4"/>
    <property type="match status" value="1"/>
</dbReference>
<dbReference type="Pfam" id="PF08242">
    <property type="entry name" value="Methyltransf_12"/>
    <property type="match status" value="1"/>
</dbReference>
<dbReference type="GO" id="GO:0032259">
    <property type="term" value="P:methylation"/>
    <property type="evidence" value="ECO:0007669"/>
    <property type="project" value="UniProtKB-KW"/>
</dbReference>
<protein>
    <submittedName>
        <fullName evidence="13">Uncharacterized protein</fullName>
    </submittedName>
</protein>
<dbReference type="Pfam" id="PF00698">
    <property type="entry name" value="Acyl_transf_1"/>
    <property type="match status" value="1"/>
</dbReference>
<dbReference type="CDD" id="cd19532">
    <property type="entry name" value="C_PKS-NRPS"/>
    <property type="match status" value="1"/>
</dbReference>
<feature type="domain" description="Ketosynthase family 3 (KS3)" evidence="11">
    <location>
        <begin position="7"/>
        <end position="437"/>
    </location>
</feature>
<dbReference type="InterPro" id="IPR042104">
    <property type="entry name" value="PKS_dehydratase_sf"/>
</dbReference>
<dbReference type="InterPro" id="IPR057326">
    <property type="entry name" value="KR_dom"/>
</dbReference>
<dbReference type="PROSITE" id="PS00606">
    <property type="entry name" value="KS3_1"/>
    <property type="match status" value="1"/>
</dbReference>
<dbReference type="Pfam" id="PF00668">
    <property type="entry name" value="Condensation"/>
    <property type="match status" value="1"/>
</dbReference>
<evidence type="ECO:0000256" key="1">
    <source>
        <dbReference type="ARBA" id="ARBA00022450"/>
    </source>
</evidence>
<dbReference type="InterPro" id="IPR032821">
    <property type="entry name" value="PKS_assoc"/>
</dbReference>
<evidence type="ECO:0000259" key="12">
    <source>
        <dbReference type="PROSITE" id="PS52019"/>
    </source>
</evidence>
<name>A0A4S3J484_9EURO</name>
<dbReference type="SUPFAM" id="SSF52777">
    <property type="entry name" value="CoA-dependent acyltransferases"/>
    <property type="match status" value="2"/>
</dbReference>
<dbReference type="InterPro" id="IPR045851">
    <property type="entry name" value="AMP-bd_C_sf"/>
</dbReference>
<dbReference type="CDD" id="cd00833">
    <property type="entry name" value="PKS"/>
    <property type="match status" value="1"/>
</dbReference>
<dbReference type="InterPro" id="IPR018201">
    <property type="entry name" value="Ketoacyl_synth_AS"/>
</dbReference>
<dbReference type="Pfam" id="PF00109">
    <property type="entry name" value="ketoacyl-synt"/>
    <property type="match status" value="1"/>
</dbReference>
<dbReference type="Gene3D" id="3.40.50.720">
    <property type="entry name" value="NAD(P)-binding Rossmann-like Domain"/>
    <property type="match status" value="3"/>
</dbReference>
<dbReference type="PANTHER" id="PTHR43775">
    <property type="entry name" value="FATTY ACID SYNTHASE"/>
    <property type="match status" value="1"/>
</dbReference>
<keyword evidence="1" id="KW-0596">Phosphopantetheine</keyword>
<dbReference type="GO" id="GO:0016874">
    <property type="term" value="F:ligase activity"/>
    <property type="evidence" value="ECO:0007669"/>
    <property type="project" value="UniProtKB-KW"/>
</dbReference>
<dbReference type="InterPro" id="IPR020806">
    <property type="entry name" value="PKS_PP-bd"/>
</dbReference>
<dbReference type="SMART" id="SM00826">
    <property type="entry name" value="PKS_DH"/>
    <property type="match status" value="1"/>
</dbReference>
<feature type="region of interest" description="N-terminal hotdog fold" evidence="9">
    <location>
        <begin position="931"/>
        <end position="1064"/>
    </location>
</feature>
<dbReference type="EMBL" id="SOSA01000620">
    <property type="protein sequence ID" value="THC89686.1"/>
    <property type="molecule type" value="Genomic_DNA"/>
</dbReference>
<dbReference type="Pfam" id="PF00550">
    <property type="entry name" value="PP-binding"/>
    <property type="match status" value="2"/>
</dbReference>
<keyword evidence="7" id="KW-0511">Multifunctional enzyme</keyword>
<dbReference type="InterPro" id="IPR001227">
    <property type="entry name" value="Ac_transferase_dom_sf"/>
</dbReference>
<keyword evidence="5" id="KW-0808">Transferase</keyword>
<dbReference type="Gene3D" id="3.40.50.12780">
    <property type="entry name" value="N-terminal domain of ligase-like"/>
    <property type="match status" value="1"/>
</dbReference>
<dbReference type="CDD" id="cd02440">
    <property type="entry name" value="AdoMet_MTases"/>
    <property type="match status" value="1"/>
</dbReference>
<keyword evidence="14" id="KW-1185">Reference proteome</keyword>
<evidence type="ECO:0000256" key="6">
    <source>
        <dbReference type="ARBA" id="ARBA00022737"/>
    </source>
</evidence>
<evidence type="ECO:0000313" key="13">
    <source>
        <dbReference type="EMBL" id="THC89686.1"/>
    </source>
</evidence>
<dbReference type="SUPFAM" id="SSF47336">
    <property type="entry name" value="ACP-like"/>
    <property type="match status" value="2"/>
</dbReference>
<dbReference type="SUPFAM" id="SSF51735">
    <property type="entry name" value="NAD(P)-binding Rossmann-fold domains"/>
    <property type="match status" value="3"/>
</dbReference>
<dbReference type="InterPro" id="IPR014043">
    <property type="entry name" value="Acyl_transferase_dom"/>
</dbReference>
<feature type="active site" description="Proton donor; for dehydratase activity" evidence="9">
    <location>
        <position position="1138"/>
    </location>
</feature>
<dbReference type="SMART" id="SM00827">
    <property type="entry name" value="PKS_AT"/>
    <property type="match status" value="1"/>
</dbReference>
<dbReference type="Gene3D" id="3.30.559.30">
    <property type="entry name" value="Nonribosomal peptide synthetase, condensation domain"/>
    <property type="match status" value="1"/>
</dbReference>
<dbReference type="SUPFAM" id="SSF56801">
    <property type="entry name" value="Acetyl-CoA synthetase-like"/>
    <property type="match status" value="1"/>
</dbReference>
<dbReference type="InterPro" id="IPR013968">
    <property type="entry name" value="PKS_KR"/>
</dbReference>
<dbReference type="GO" id="GO:0031177">
    <property type="term" value="F:phosphopantetheine binding"/>
    <property type="evidence" value="ECO:0007669"/>
    <property type="project" value="InterPro"/>
</dbReference>